<evidence type="ECO:0000256" key="8">
    <source>
        <dbReference type="SAM" id="MobiDB-lite"/>
    </source>
</evidence>
<organism evidence="11 12">
    <name type="scientific">Kolteria novifilia</name>
    <dbReference type="NCBI Taxonomy" id="2527975"/>
    <lineage>
        <taxon>Bacteria</taxon>
        <taxon>Pseudomonadati</taxon>
        <taxon>Planctomycetota</taxon>
        <taxon>Planctomycetia</taxon>
        <taxon>Kolteriales</taxon>
        <taxon>Kolteriaceae</taxon>
        <taxon>Kolteria</taxon>
    </lineage>
</organism>
<dbReference type="EC" id="2.1.1.72" evidence="1"/>
<dbReference type="PRINTS" id="PR00507">
    <property type="entry name" value="N12N6MTFRASE"/>
</dbReference>
<feature type="domain" description="Type II methyltransferase M.TaqI-like" evidence="9">
    <location>
        <begin position="100"/>
        <end position="201"/>
    </location>
</feature>
<comment type="catalytic activity">
    <reaction evidence="7">
        <text>a 2'-deoxyadenosine in DNA + S-adenosyl-L-methionine = an N(6)-methyl-2'-deoxyadenosine in DNA + S-adenosyl-L-homocysteine + H(+)</text>
        <dbReference type="Rhea" id="RHEA:15197"/>
        <dbReference type="Rhea" id="RHEA-COMP:12418"/>
        <dbReference type="Rhea" id="RHEA-COMP:12419"/>
        <dbReference type="ChEBI" id="CHEBI:15378"/>
        <dbReference type="ChEBI" id="CHEBI:57856"/>
        <dbReference type="ChEBI" id="CHEBI:59789"/>
        <dbReference type="ChEBI" id="CHEBI:90615"/>
        <dbReference type="ChEBI" id="CHEBI:90616"/>
        <dbReference type="EC" id="2.1.1.72"/>
    </reaction>
</comment>
<feature type="region of interest" description="Disordered" evidence="8">
    <location>
        <begin position="232"/>
        <end position="270"/>
    </location>
</feature>
<evidence type="ECO:0000256" key="7">
    <source>
        <dbReference type="ARBA" id="ARBA00047942"/>
    </source>
</evidence>
<protein>
    <recommendedName>
        <fullName evidence="1">site-specific DNA-methyltransferase (adenine-specific)</fullName>
        <ecNumber evidence="1">2.1.1.72</ecNumber>
    </recommendedName>
</protein>
<dbReference type="InterPro" id="IPR025931">
    <property type="entry name" value="TaqI_C"/>
</dbReference>
<dbReference type="AlphaFoldDB" id="A0A518B9U0"/>
<accession>A0A518B9U0</accession>
<dbReference type="RefSeq" id="WP_419192842.1">
    <property type="nucleotide sequence ID" value="NZ_CP036279.1"/>
</dbReference>
<evidence type="ECO:0000256" key="1">
    <source>
        <dbReference type="ARBA" id="ARBA00011900"/>
    </source>
</evidence>
<evidence type="ECO:0000313" key="12">
    <source>
        <dbReference type="Proteomes" id="UP000317093"/>
    </source>
</evidence>
<dbReference type="GO" id="GO:0009307">
    <property type="term" value="P:DNA restriction-modification system"/>
    <property type="evidence" value="ECO:0007669"/>
    <property type="project" value="UniProtKB-KW"/>
</dbReference>
<dbReference type="GO" id="GO:0032259">
    <property type="term" value="P:methylation"/>
    <property type="evidence" value="ECO:0007669"/>
    <property type="project" value="UniProtKB-KW"/>
</dbReference>
<feature type="domain" description="TaqI-like C-terminal specificity" evidence="10">
    <location>
        <begin position="436"/>
        <end position="530"/>
    </location>
</feature>
<dbReference type="SUPFAM" id="SSF53335">
    <property type="entry name" value="S-adenosyl-L-methionine-dependent methyltransferases"/>
    <property type="match status" value="1"/>
</dbReference>
<dbReference type="CDD" id="cd02440">
    <property type="entry name" value="AdoMet_MTases"/>
    <property type="match status" value="1"/>
</dbReference>
<dbReference type="InterPro" id="IPR029063">
    <property type="entry name" value="SAM-dependent_MTases_sf"/>
</dbReference>
<dbReference type="EMBL" id="CP036279">
    <property type="protein sequence ID" value="QDU63754.1"/>
    <property type="molecule type" value="Genomic_DNA"/>
</dbReference>
<dbReference type="Proteomes" id="UP000317093">
    <property type="component" value="Chromosome"/>
</dbReference>
<evidence type="ECO:0000313" key="11">
    <source>
        <dbReference type="EMBL" id="QDU63754.1"/>
    </source>
</evidence>
<dbReference type="InterPro" id="IPR011639">
    <property type="entry name" value="MethylTrfase_TaqI-like_dom"/>
</dbReference>
<dbReference type="KEGG" id="knv:Pan216_46350"/>
<dbReference type="PANTHER" id="PTHR33841">
    <property type="entry name" value="DNA METHYLTRANSFERASE YEEA-RELATED"/>
    <property type="match status" value="1"/>
</dbReference>
<evidence type="ECO:0000259" key="10">
    <source>
        <dbReference type="Pfam" id="PF12950"/>
    </source>
</evidence>
<keyword evidence="12" id="KW-1185">Reference proteome</keyword>
<keyword evidence="6" id="KW-0238">DNA-binding</keyword>
<dbReference type="Pfam" id="PF12950">
    <property type="entry name" value="TaqI_C"/>
    <property type="match status" value="1"/>
</dbReference>
<evidence type="ECO:0000256" key="2">
    <source>
        <dbReference type="ARBA" id="ARBA00022603"/>
    </source>
</evidence>
<sequence length="591" mass="66140">MSSAATIKRLGIHYTPTALAEFLAERGWAYVDSVRDRTRVLDPACGDGELLLACHRVAPTPRAGQIELTGIDLEDETLAVAQARLCEARIARPTLRRGDFVEESLEPSYDLVIANPPYVRTQQLGAARTRELAKRFGLSGRIDLAHVFVKRMTEVVRPGGVIALLTSNRFLFTRAGRCVREMLSGEFRVREVWDLGDAKLFKAAVLPAVVVIVREPSGGGSRTPFVRIYEDAGAEGPPPSPPWTRGSEKEAPWTRGSEKEAPWTRGSEKEEGLAEANGLLDLLRAGWSGSVATSEGRYRIERGELAFPTDPSLPWYLLNEENAAWLDQIDRAKVATFGDVGKIRVGIKTTADVVFVRNDWASLPDDGRPEDELLRPLLTHREAERWCCAGEVVCRVLYPHEIHQGRRRPVALQRYPGAEAYLKEHEAILRKRSYVTKANRRWYEIWVPQDPDGWSEPKIVAPDIATEPRFGLDESGAVVNGDCYWITLREGREADWLLLMLGIANSSLMTQYYDARFHNKLYSGRRRFMTQYVSACPLPDLGSAPARALVRLVKRLLEGRSDARAESRVNELAWRCFGLTEPGGRPGGRQT</sequence>
<keyword evidence="4" id="KW-0949">S-adenosyl-L-methionine</keyword>
<keyword evidence="2 11" id="KW-0489">Methyltransferase</keyword>
<proteinExistence type="predicted"/>
<feature type="compositionally biased region" description="Basic and acidic residues" evidence="8">
    <location>
        <begin position="246"/>
        <end position="270"/>
    </location>
</feature>
<dbReference type="Gene3D" id="3.40.50.150">
    <property type="entry name" value="Vaccinia Virus protein VP39"/>
    <property type="match status" value="1"/>
</dbReference>
<gene>
    <name evidence="11" type="primary">paeR7IM_2</name>
    <name evidence="11" type="ORF">Pan216_46350</name>
</gene>
<dbReference type="GO" id="GO:0003677">
    <property type="term" value="F:DNA binding"/>
    <property type="evidence" value="ECO:0007669"/>
    <property type="project" value="UniProtKB-KW"/>
</dbReference>
<keyword evidence="5" id="KW-0680">Restriction system</keyword>
<dbReference type="PANTHER" id="PTHR33841:SF1">
    <property type="entry name" value="DNA METHYLTRANSFERASE A"/>
    <property type="match status" value="1"/>
</dbReference>
<evidence type="ECO:0000256" key="4">
    <source>
        <dbReference type="ARBA" id="ARBA00022691"/>
    </source>
</evidence>
<dbReference type="REBASE" id="355827">
    <property type="entry name" value="M.PbaPan216ORF46350P"/>
</dbReference>
<dbReference type="InterPro" id="IPR050953">
    <property type="entry name" value="N4_N6_ade-DNA_methylase"/>
</dbReference>
<evidence type="ECO:0000256" key="6">
    <source>
        <dbReference type="ARBA" id="ARBA00023125"/>
    </source>
</evidence>
<evidence type="ECO:0000256" key="5">
    <source>
        <dbReference type="ARBA" id="ARBA00022747"/>
    </source>
</evidence>
<name>A0A518B9U0_9BACT</name>
<dbReference type="GO" id="GO:0009007">
    <property type="term" value="F:site-specific DNA-methyltransferase (adenine-specific) activity"/>
    <property type="evidence" value="ECO:0007669"/>
    <property type="project" value="UniProtKB-EC"/>
</dbReference>
<dbReference type="PROSITE" id="PS00092">
    <property type="entry name" value="N6_MTASE"/>
    <property type="match status" value="1"/>
</dbReference>
<reference evidence="11 12" key="1">
    <citation type="submission" date="2019-02" db="EMBL/GenBank/DDBJ databases">
        <title>Deep-cultivation of Planctomycetes and their phenomic and genomic characterization uncovers novel biology.</title>
        <authorList>
            <person name="Wiegand S."/>
            <person name="Jogler M."/>
            <person name="Boedeker C."/>
            <person name="Pinto D."/>
            <person name="Vollmers J."/>
            <person name="Rivas-Marin E."/>
            <person name="Kohn T."/>
            <person name="Peeters S.H."/>
            <person name="Heuer A."/>
            <person name="Rast P."/>
            <person name="Oberbeckmann S."/>
            <person name="Bunk B."/>
            <person name="Jeske O."/>
            <person name="Meyerdierks A."/>
            <person name="Storesund J.E."/>
            <person name="Kallscheuer N."/>
            <person name="Luecker S."/>
            <person name="Lage O.M."/>
            <person name="Pohl T."/>
            <person name="Merkel B.J."/>
            <person name="Hornburger P."/>
            <person name="Mueller R.-W."/>
            <person name="Bruemmer F."/>
            <person name="Labrenz M."/>
            <person name="Spormann A.M."/>
            <person name="Op den Camp H."/>
            <person name="Overmann J."/>
            <person name="Amann R."/>
            <person name="Jetten M.S.M."/>
            <person name="Mascher T."/>
            <person name="Medema M.H."/>
            <person name="Devos D.P."/>
            <person name="Kaster A.-K."/>
            <person name="Ovreas L."/>
            <person name="Rohde M."/>
            <person name="Galperin M.Y."/>
            <person name="Jogler C."/>
        </authorList>
    </citation>
    <scope>NUCLEOTIDE SEQUENCE [LARGE SCALE GENOMIC DNA]</scope>
    <source>
        <strain evidence="11 12">Pan216</strain>
    </source>
</reference>
<dbReference type="InterPro" id="IPR002052">
    <property type="entry name" value="DNA_methylase_N6_adenine_CS"/>
</dbReference>
<dbReference type="Pfam" id="PF07669">
    <property type="entry name" value="Eco57I"/>
    <property type="match status" value="1"/>
</dbReference>
<evidence type="ECO:0000259" key="9">
    <source>
        <dbReference type="Pfam" id="PF07669"/>
    </source>
</evidence>
<keyword evidence="3 11" id="KW-0808">Transferase</keyword>
<evidence type="ECO:0000256" key="3">
    <source>
        <dbReference type="ARBA" id="ARBA00022679"/>
    </source>
</evidence>